<organism evidence="2 3">
    <name type="scientific">Microlunatus flavus</name>
    <dbReference type="NCBI Taxonomy" id="1036181"/>
    <lineage>
        <taxon>Bacteria</taxon>
        <taxon>Bacillati</taxon>
        <taxon>Actinomycetota</taxon>
        <taxon>Actinomycetes</taxon>
        <taxon>Propionibacteriales</taxon>
        <taxon>Propionibacteriaceae</taxon>
        <taxon>Microlunatus</taxon>
    </lineage>
</organism>
<feature type="transmembrane region" description="Helical" evidence="1">
    <location>
        <begin position="267"/>
        <end position="288"/>
    </location>
</feature>
<keyword evidence="1" id="KW-0472">Membrane</keyword>
<evidence type="ECO:0000313" key="2">
    <source>
        <dbReference type="EMBL" id="SEQ46821.1"/>
    </source>
</evidence>
<feature type="transmembrane region" description="Helical" evidence="1">
    <location>
        <begin position="104"/>
        <end position="128"/>
    </location>
</feature>
<feature type="transmembrane region" description="Helical" evidence="1">
    <location>
        <begin position="21"/>
        <end position="42"/>
    </location>
</feature>
<feature type="transmembrane region" description="Helical" evidence="1">
    <location>
        <begin position="212"/>
        <end position="232"/>
    </location>
</feature>
<keyword evidence="1" id="KW-0812">Transmembrane</keyword>
<protein>
    <submittedName>
        <fullName evidence="2">Uncharacterized protein</fullName>
    </submittedName>
</protein>
<proteinExistence type="predicted"/>
<evidence type="ECO:0000313" key="3">
    <source>
        <dbReference type="Proteomes" id="UP000198504"/>
    </source>
</evidence>
<evidence type="ECO:0000256" key="1">
    <source>
        <dbReference type="SAM" id="Phobius"/>
    </source>
</evidence>
<keyword evidence="1" id="KW-1133">Transmembrane helix</keyword>
<feature type="transmembrane region" description="Helical" evidence="1">
    <location>
        <begin position="166"/>
        <end position="191"/>
    </location>
</feature>
<reference evidence="3" key="1">
    <citation type="submission" date="2016-10" db="EMBL/GenBank/DDBJ databases">
        <authorList>
            <person name="Varghese N."/>
            <person name="Submissions S."/>
        </authorList>
    </citation>
    <scope>NUCLEOTIDE SEQUENCE [LARGE SCALE GENOMIC DNA]</scope>
    <source>
        <strain evidence="3">CGMCC 4.6856</strain>
    </source>
</reference>
<dbReference type="OrthoDB" id="4856904at2"/>
<accession>A0A1H9G9L4</accession>
<dbReference type="STRING" id="1036181.SAMN05421756_103549"/>
<feature type="transmembrane region" description="Helical" evidence="1">
    <location>
        <begin position="62"/>
        <end position="84"/>
    </location>
</feature>
<dbReference type="AlphaFoldDB" id="A0A1H9G9L4"/>
<feature type="transmembrane region" description="Helical" evidence="1">
    <location>
        <begin position="341"/>
        <end position="358"/>
    </location>
</feature>
<sequence length="380" mass="38644">MTALRTEAAAAPAAASTSDRLRPWAVVVTLAVLLGYADGFWLTTLRTAVGDISRVQEPATSYWRTTTAMLPAFAAGTLAGLLAVRRWSGPGRPEPGRSARRGAVLAGLGVVLATTLVAVGLAATGSAYDYHLQSGRLSMMQGMQHDCDPGCQARQQWMTIAAHARAVAWTGVAVLATNAVLVTWLAAVAGGRRGWSSSAGPALAAGGRERDLRVVIVAALLGAGVVHAVVVPEHLEEWWAAGTFFVVLTAAELVAAAVVLRPGTAGPAVAAAVSAVPLVVWTVSRTAGLPFGPEAFEPEAVGVADVVACLLELATLVAALLLLRRRGGAAAAALTRGGRTLAVLVVVAVGALGVVGAAPDWFDGVDGGDAPAVEADHHHG</sequence>
<feature type="transmembrane region" description="Helical" evidence="1">
    <location>
        <begin position="238"/>
        <end position="260"/>
    </location>
</feature>
<dbReference type="RefSeq" id="WP_091179480.1">
    <property type="nucleotide sequence ID" value="NZ_FOFA01000003.1"/>
</dbReference>
<keyword evidence="3" id="KW-1185">Reference proteome</keyword>
<gene>
    <name evidence="2" type="ORF">SAMN05421756_103549</name>
</gene>
<feature type="transmembrane region" description="Helical" evidence="1">
    <location>
        <begin position="300"/>
        <end position="321"/>
    </location>
</feature>
<dbReference type="Proteomes" id="UP000198504">
    <property type="component" value="Unassembled WGS sequence"/>
</dbReference>
<dbReference type="EMBL" id="FOFA01000003">
    <property type="protein sequence ID" value="SEQ46821.1"/>
    <property type="molecule type" value="Genomic_DNA"/>
</dbReference>
<name>A0A1H9G9L4_9ACTN</name>